<protein>
    <submittedName>
        <fullName evidence="5">MarR family transcriptional regulator</fullName>
    </submittedName>
</protein>
<dbReference type="PROSITE" id="PS01117">
    <property type="entry name" value="HTH_MARR_1"/>
    <property type="match status" value="1"/>
</dbReference>
<dbReference type="PANTHER" id="PTHR33164:SF64">
    <property type="entry name" value="TRANSCRIPTIONAL REGULATOR SLYA"/>
    <property type="match status" value="1"/>
</dbReference>
<comment type="caution">
    <text evidence="5">The sequence shown here is derived from an EMBL/GenBank/DDBJ whole genome shotgun (WGS) entry which is preliminary data.</text>
</comment>
<evidence type="ECO:0000256" key="2">
    <source>
        <dbReference type="ARBA" id="ARBA00023125"/>
    </source>
</evidence>
<dbReference type="Gene3D" id="1.10.10.10">
    <property type="entry name" value="Winged helix-like DNA-binding domain superfamily/Winged helix DNA-binding domain"/>
    <property type="match status" value="1"/>
</dbReference>
<accession>A0ABP7PTS5</accession>
<dbReference type="RefSeq" id="WP_259091723.1">
    <property type="nucleotide sequence ID" value="NZ_BAAAZC010000015.1"/>
</dbReference>
<evidence type="ECO:0000313" key="6">
    <source>
        <dbReference type="Proteomes" id="UP001500742"/>
    </source>
</evidence>
<dbReference type="SUPFAM" id="SSF46785">
    <property type="entry name" value="Winged helix' DNA-binding domain"/>
    <property type="match status" value="1"/>
</dbReference>
<dbReference type="InterPro" id="IPR000835">
    <property type="entry name" value="HTH_MarR-typ"/>
</dbReference>
<dbReference type="InterPro" id="IPR036390">
    <property type="entry name" value="WH_DNA-bd_sf"/>
</dbReference>
<evidence type="ECO:0000259" key="4">
    <source>
        <dbReference type="PROSITE" id="PS50995"/>
    </source>
</evidence>
<dbReference type="PANTHER" id="PTHR33164">
    <property type="entry name" value="TRANSCRIPTIONAL REGULATOR, MARR FAMILY"/>
    <property type="match status" value="1"/>
</dbReference>
<reference evidence="6" key="1">
    <citation type="journal article" date="2019" name="Int. J. Syst. Evol. Microbiol.">
        <title>The Global Catalogue of Microorganisms (GCM) 10K type strain sequencing project: providing services to taxonomists for standard genome sequencing and annotation.</title>
        <authorList>
            <consortium name="The Broad Institute Genomics Platform"/>
            <consortium name="The Broad Institute Genome Sequencing Center for Infectious Disease"/>
            <person name="Wu L."/>
            <person name="Ma J."/>
        </authorList>
    </citation>
    <scope>NUCLEOTIDE SEQUENCE [LARGE SCALE GENOMIC DNA]</scope>
    <source>
        <strain evidence="6">JCM 16601</strain>
    </source>
</reference>
<dbReference type="Pfam" id="PF12802">
    <property type="entry name" value="MarR_2"/>
    <property type="match status" value="1"/>
</dbReference>
<dbReference type="PRINTS" id="PR00598">
    <property type="entry name" value="HTHMARR"/>
</dbReference>
<evidence type="ECO:0000313" key="5">
    <source>
        <dbReference type="EMBL" id="GAA3971088.1"/>
    </source>
</evidence>
<dbReference type="Proteomes" id="UP001500742">
    <property type="component" value="Unassembled WGS sequence"/>
</dbReference>
<dbReference type="EMBL" id="BAAAZC010000015">
    <property type="protein sequence ID" value="GAA3971088.1"/>
    <property type="molecule type" value="Genomic_DNA"/>
</dbReference>
<name>A0ABP7PTS5_9SPHI</name>
<dbReference type="InterPro" id="IPR023187">
    <property type="entry name" value="Tscrpt_reg_MarR-type_CS"/>
</dbReference>
<sequence length="150" mass="17383">MEPDKKVELVIDFCQSIYELKYRLRKMFQLKLKEADINISFEVLEIMKVLQHEGVNQQEIADLLFKDKSSMTYLIDNMVKGGLVVRKEDEVDRRNKLILLTDKARELQNQLKPLAMHCYLTIARDIADPDIKAGIEMLAKMNNSLAEGII</sequence>
<dbReference type="InterPro" id="IPR036388">
    <property type="entry name" value="WH-like_DNA-bd_sf"/>
</dbReference>
<gene>
    <name evidence="5" type="ORF">GCM10022210_20430</name>
</gene>
<dbReference type="InterPro" id="IPR039422">
    <property type="entry name" value="MarR/SlyA-like"/>
</dbReference>
<keyword evidence="2" id="KW-0238">DNA-binding</keyword>
<dbReference type="PROSITE" id="PS50995">
    <property type="entry name" value="HTH_MARR_2"/>
    <property type="match status" value="1"/>
</dbReference>
<keyword evidence="3" id="KW-0804">Transcription</keyword>
<keyword evidence="1" id="KW-0805">Transcription regulation</keyword>
<keyword evidence="6" id="KW-1185">Reference proteome</keyword>
<proteinExistence type="predicted"/>
<organism evidence="5 6">
    <name type="scientific">Mucilaginibacter dorajii</name>
    <dbReference type="NCBI Taxonomy" id="692994"/>
    <lineage>
        <taxon>Bacteria</taxon>
        <taxon>Pseudomonadati</taxon>
        <taxon>Bacteroidota</taxon>
        <taxon>Sphingobacteriia</taxon>
        <taxon>Sphingobacteriales</taxon>
        <taxon>Sphingobacteriaceae</taxon>
        <taxon>Mucilaginibacter</taxon>
    </lineage>
</organism>
<evidence type="ECO:0000256" key="1">
    <source>
        <dbReference type="ARBA" id="ARBA00023015"/>
    </source>
</evidence>
<dbReference type="SMART" id="SM00347">
    <property type="entry name" value="HTH_MARR"/>
    <property type="match status" value="1"/>
</dbReference>
<evidence type="ECO:0000256" key="3">
    <source>
        <dbReference type="ARBA" id="ARBA00023163"/>
    </source>
</evidence>
<feature type="domain" description="HTH marR-type" evidence="4">
    <location>
        <begin position="10"/>
        <end position="143"/>
    </location>
</feature>